<evidence type="ECO:0000259" key="10">
    <source>
        <dbReference type="PROSITE" id="PS50850"/>
    </source>
</evidence>
<dbReference type="Gene3D" id="1.20.1250.20">
    <property type="entry name" value="MFS general substrate transporter like domains"/>
    <property type="match status" value="2"/>
</dbReference>
<dbReference type="Pfam" id="PF00083">
    <property type="entry name" value="Sugar_tr"/>
    <property type="match status" value="1"/>
</dbReference>
<evidence type="ECO:0000313" key="11">
    <source>
        <dbReference type="EMBL" id="WMW77061.1"/>
    </source>
</evidence>
<dbReference type="InterPro" id="IPR050820">
    <property type="entry name" value="MFS_Sugar_Transporter"/>
</dbReference>
<dbReference type="EMBL" id="CP133721">
    <property type="protein sequence ID" value="WMW77061.1"/>
    <property type="molecule type" value="Genomic_DNA"/>
</dbReference>
<gene>
    <name evidence="11" type="ORF">RF683_06065</name>
</gene>
<evidence type="ECO:0000256" key="2">
    <source>
        <dbReference type="ARBA" id="ARBA00010992"/>
    </source>
</evidence>
<evidence type="ECO:0000256" key="7">
    <source>
        <dbReference type="ARBA" id="ARBA00023136"/>
    </source>
</evidence>
<feature type="domain" description="Major facilitator superfamily (MFS) profile" evidence="10">
    <location>
        <begin position="12"/>
        <end position="442"/>
    </location>
</feature>
<feature type="transmembrane region" description="Helical" evidence="9">
    <location>
        <begin position="101"/>
        <end position="125"/>
    </location>
</feature>
<feature type="transmembrane region" description="Helical" evidence="9">
    <location>
        <begin position="320"/>
        <end position="340"/>
    </location>
</feature>
<evidence type="ECO:0000256" key="3">
    <source>
        <dbReference type="ARBA" id="ARBA00022448"/>
    </source>
</evidence>
<dbReference type="InterPro" id="IPR003663">
    <property type="entry name" value="Sugar/inositol_transpt"/>
</dbReference>
<keyword evidence="12" id="KW-1185">Reference proteome</keyword>
<keyword evidence="5 9" id="KW-0812">Transmembrane</keyword>
<evidence type="ECO:0000256" key="4">
    <source>
        <dbReference type="ARBA" id="ARBA00022475"/>
    </source>
</evidence>
<evidence type="ECO:0000256" key="9">
    <source>
        <dbReference type="SAM" id="Phobius"/>
    </source>
</evidence>
<feature type="transmembrane region" description="Helical" evidence="9">
    <location>
        <begin position="288"/>
        <end position="308"/>
    </location>
</feature>
<dbReference type="RefSeq" id="WP_309531446.1">
    <property type="nucleotide sequence ID" value="NZ_CP133721.1"/>
</dbReference>
<evidence type="ECO:0000256" key="8">
    <source>
        <dbReference type="RuleBase" id="RU003346"/>
    </source>
</evidence>
<dbReference type="InterPro" id="IPR005828">
    <property type="entry name" value="MFS_sugar_transport-like"/>
</dbReference>
<name>A0ABY9R711_9FLAO</name>
<dbReference type="PROSITE" id="PS50850">
    <property type="entry name" value="MFS"/>
    <property type="match status" value="1"/>
</dbReference>
<feature type="transmembrane region" description="Helical" evidence="9">
    <location>
        <begin position="382"/>
        <end position="405"/>
    </location>
</feature>
<feature type="transmembrane region" description="Helical" evidence="9">
    <location>
        <begin position="48"/>
        <end position="65"/>
    </location>
</feature>
<dbReference type="PRINTS" id="PR00171">
    <property type="entry name" value="SUGRTRNSPORT"/>
</dbReference>
<dbReference type="InterPro" id="IPR020846">
    <property type="entry name" value="MFS_dom"/>
</dbReference>
<dbReference type="Proteomes" id="UP001180481">
    <property type="component" value="Chromosome"/>
</dbReference>
<keyword evidence="4" id="KW-1003">Cell membrane</keyword>
<dbReference type="InterPro" id="IPR047984">
    <property type="entry name" value="XylE-like"/>
</dbReference>
<dbReference type="InterPro" id="IPR005829">
    <property type="entry name" value="Sugar_transporter_CS"/>
</dbReference>
<reference evidence="11" key="1">
    <citation type="submission" date="2023-09" db="EMBL/GenBank/DDBJ databases">
        <title>Flavobacterium sp. 20NA77.7 isolated from freshwater.</title>
        <authorList>
            <person name="Le V."/>
            <person name="Ko S.-R."/>
            <person name="Ahn C.-Y."/>
            <person name="Oh H.-M."/>
        </authorList>
    </citation>
    <scope>NUCLEOTIDE SEQUENCE</scope>
    <source>
        <strain evidence="11">20NA77.7</strain>
    </source>
</reference>
<comment type="subcellular location">
    <subcellularLocation>
        <location evidence="1">Cell membrane</location>
        <topology evidence="1">Multi-pass membrane protein</topology>
    </subcellularLocation>
</comment>
<organism evidence="11 12">
    <name type="scientific">Flavobacterium nakdongensis</name>
    <dbReference type="NCBI Taxonomy" id="3073563"/>
    <lineage>
        <taxon>Bacteria</taxon>
        <taxon>Pseudomonadati</taxon>
        <taxon>Bacteroidota</taxon>
        <taxon>Flavobacteriia</taxon>
        <taxon>Flavobacteriales</taxon>
        <taxon>Flavobacteriaceae</taxon>
        <taxon>Flavobacterium</taxon>
    </lineage>
</organism>
<dbReference type="InterPro" id="IPR036259">
    <property type="entry name" value="MFS_trans_sf"/>
</dbReference>
<feature type="transmembrane region" description="Helical" evidence="9">
    <location>
        <begin position="252"/>
        <end position="276"/>
    </location>
</feature>
<evidence type="ECO:0000256" key="5">
    <source>
        <dbReference type="ARBA" id="ARBA00022692"/>
    </source>
</evidence>
<feature type="transmembrane region" description="Helical" evidence="9">
    <location>
        <begin position="137"/>
        <end position="158"/>
    </location>
</feature>
<evidence type="ECO:0000313" key="12">
    <source>
        <dbReference type="Proteomes" id="UP001180481"/>
    </source>
</evidence>
<dbReference type="PROSITE" id="PS00216">
    <property type="entry name" value="SUGAR_TRANSPORT_1"/>
    <property type="match status" value="1"/>
</dbReference>
<dbReference type="PANTHER" id="PTHR48023:SF4">
    <property type="entry name" value="D-XYLOSE-PROTON SYMPORTER-LIKE 2"/>
    <property type="match status" value="1"/>
</dbReference>
<accession>A0ABY9R711</accession>
<dbReference type="CDD" id="cd17359">
    <property type="entry name" value="MFS_XylE_like"/>
    <property type="match status" value="1"/>
</dbReference>
<feature type="transmembrane region" description="Helical" evidence="9">
    <location>
        <begin position="77"/>
        <end position="95"/>
    </location>
</feature>
<feature type="transmembrane region" description="Helical" evidence="9">
    <location>
        <begin position="346"/>
        <end position="370"/>
    </location>
</feature>
<comment type="similarity">
    <text evidence="2 8">Belongs to the major facilitator superfamily. Sugar transporter (TC 2.A.1.1) family.</text>
</comment>
<dbReference type="NCBIfam" id="TIGR00879">
    <property type="entry name" value="SP"/>
    <property type="match status" value="1"/>
</dbReference>
<keyword evidence="6 9" id="KW-1133">Transmembrane helix</keyword>
<dbReference type="SUPFAM" id="SSF103473">
    <property type="entry name" value="MFS general substrate transporter"/>
    <property type="match status" value="1"/>
</dbReference>
<keyword evidence="3 8" id="KW-0813">Transport</keyword>
<feature type="transmembrane region" description="Helical" evidence="9">
    <location>
        <begin position="170"/>
        <end position="193"/>
    </location>
</feature>
<sequence>MAKNNKYYILFIALSAALGGLLFGYDTAVISGAIGNLTEFFHLSPVETGWAISSALVGCLIGAFFSDFLSDTFGRKVTMFITAILFILNSVGTAFPTSFTMFVLFRIVGGIGVGIASMVVPMYIAEIAPPKRRGALVGNYQLAIVIGIVVVYFVNYFIALQGDANWNLNIGWRWMFGSEIIPSLLFLIFIFLIPESPRWLFHKGETSKAIAVLQKLNTAEEVAQVQSEIENSLHQEDKNQWKHLGSSMFKKALFVGIGLSILQQLTGINAILYYAPEIFKSLGSSTDVSLLETSILGVVNLIFTLFAIKLVDKMGRKPLLYIGSIGMTIALAAVGLFIYFDAVGNWVLPFLLLFMGAFSISWGPIVWVLLSEIFPTKIRSLALAISVFIQWVANFIVTQFFPTLVENQWLKDHFNGAFPFYLFSVICLFSLFFVWKKVPETKNKTLEQMDTLWK</sequence>
<proteinExistence type="inferred from homology"/>
<evidence type="ECO:0000256" key="1">
    <source>
        <dbReference type="ARBA" id="ARBA00004651"/>
    </source>
</evidence>
<dbReference type="PANTHER" id="PTHR48023">
    <property type="entry name" value="D-XYLOSE-PROTON SYMPORTER-LIKE 2"/>
    <property type="match status" value="1"/>
</dbReference>
<keyword evidence="7 9" id="KW-0472">Membrane</keyword>
<dbReference type="PROSITE" id="PS00217">
    <property type="entry name" value="SUGAR_TRANSPORT_2"/>
    <property type="match status" value="1"/>
</dbReference>
<feature type="transmembrane region" description="Helical" evidence="9">
    <location>
        <begin position="417"/>
        <end position="435"/>
    </location>
</feature>
<evidence type="ECO:0000256" key="6">
    <source>
        <dbReference type="ARBA" id="ARBA00022989"/>
    </source>
</evidence>
<protein>
    <submittedName>
        <fullName evidence="11">Sugar porter family MFS transporter</fullName>
    </submittedName>
</protein>